<comment type="caution">
    <text evidence="2">The sequence shown here is derived from an EMBL/GenBank/DDBJ whole genome shotgun (WGS) entry which is preliminary data.</text>
</comment>
<dbReference type="KEGG" id="elq:Ga0102493_11504"/>
<dbReference type="Pfam" id="PF02643">
    <property type="entry name" value="DUF192"/>
    <property type="match status" value="1"/>
</dbReference>
<evidence type="ECO:0000256" key="1">
    <source>
        <dbReference type="SAM" id="SignalP"/>
    </source>
</evidence>
<evidence type="ECO:0000313" key="2">
    <source>
        <dbReference type="EMBL" id="KEO89332.1"/>
    </source>
</evidence>
<dbReference type="EMBL" id="JMIX01000015">
    <property type="protein sequence ID" value="KEO89332.1"/>
    <property type="molecule type" value="Genomic_DNA"/>
</dbReference>
<feature type="signal peptide" evidence="1">
    <location>
        <begin position="1"/>
        <end position="31"/>
    </location>
</feature>
<proteinExistence type="predicted"/>
<dbReference type="PANTHER" id="PTHR37953">
    <property type="entry name" value="UPF0127 PROTEIN MJ1496"/>
    <property type="match status" value="1"/>
</dbReference>
<dbReference type="AlphaFoldDB" id="A0A074MUN5"/>
<reference evidence="2 3" key="1">
    <citation type="submission" date="2014-04" db="EMBL/GenBank/DDBJ databases">
        <title>A comprehensive comparison of genomes of Erythrobacter spp. Strains.</title>
        <authorList>
            <person name="Zheng Q."/>
        </authorList>
    </citation>
    <scope>NUCLEOTIDE SEQUENCE [LARGE SCALE GENOMIC DNA]</scope>
    <source>
        <strain evidence="2 3">DSM 8509</strain>
    </source>
</reference>
<dbReference type="PANTHER" id="PTHR37953:SF1">
    <property type="entry name" value="UPF0127 PROTEIN MJ1496"/>
    <property type="match status" value="1"/>
</dbReference>
<keyword evidence="3" id="KW-1185">Reference proteome</keyword>
<accession>A0A074MUN5</accession>
<dbReference type="Proteomes" id="UP000027866">
    <property type="component" value="Unassembled WGS sequence"/>
</dbReference>
<gene>
    <name evidence="2" type="ORF">EH32_04170</name>
</gene>
<protein>
    <recommendedName>
        <fullName evidence="4">DUF192 domain-containing protein</fullName>
    </recommendedName>
</protein>
<sequence>MTSAAIKRPPFAGLFVGLAAVLSCACSPVQSAEQFAPAATAEQSADQPERHSESGLPLIEVTVVRGERRIVFETEVADTPQAQARGMMFRTEMGDDEAMLFPSERPAQRNFWMKNTPLPLDIIFIGVDGRISNIERGVPYELESVGSDGLASAVLEIRGGLSAELGIVAGDRVEYDWPQ</sequence>
<organism evidence="2 3">
    <name type="scientific">Erythrobacter litoralis</name>
    <dbReference type="NCBI Taxonomy" id="39960"/>
    <lineage>
        <taxon>Bacteria</taxon>
        <taxon>Pseudomonadati</taxon>
        <taxon>Pseudomonadota</taxon>
        <taxon>Alphaproteobacteria</taxon>
        <taxon>Sphingomonadales</taxon>
        <taxon>Erythrobacteraceae</taxon>
        <taxon>Erythrobacter/Porphyrobacter group</taxon>
        <taxon>Erythrobacter</taxon>
    </lineage>
</organism>
<evidence type="ECO:0008006" key="4">
    <source>
        <dbReference type="Google" id="ProtNLM"/>
    </source>
</evidence>
<feature type="chain" id="PRO_5001699474" description="DUF192 domain-containing protein" evidence="1">
    <location>
        <begin position="32"/>
        <end position="179"/>
    </location>
</feature>
<evidence type="ECO:0000313" key="3">
    <source>
        <dbReference type="Proteomes" id="UP000027866"/>
    </source>
</evidence>
<dbReference type="PROSITE" id="PS51257">
    <property type="entry name" value="PROKAR_LIPOPROTEIN"/>
    <property type="match status" value="1"/>
</dbReference>
<dbReference type="OrthoDB" id="9808290at2"/>
<dbReference type="Gene3D" id="2.60.120.1140">
    <property type="entry name" value="Protein of unknown function DUF192"/>
    <property type="match status" value="1"/>
</dbReference>
<dbReference type="RefSeq" id="WP_051698477.1">
    <property type="nucleotide sequence ID" value="NZ_CP017057.1"/>
</dbReference>
<dbReference type="PATRIC" id="fig|39960.10.peg.2751"/>
<dbReference type="InterPro" id="IPR003795">
    <property type="entry name" value="DUF192"/>
</dbReference>
<keyword evidence="1" id="KW-0732">Signal</keyword>
<dbReference type="InterPro" id="IPR038695">
    <property type="entry name" value="Saro_0823-like_sf"/>
</dbReference>
<name>A0A074MUN5_9SPHN</name>